<feature type="coiled-coil region" evidence="4">
    <location>
        <begin position="232"/>
        <end position="259"/>
    </location>
</feature>
<sequence length="262" mass="30502">MGFEAYYPKYSEQQKIGAYFRNLDHLITLQQRKLEVLKEQKKTYLKLLFPAKGQTKPALRFAGFEDEWKEVKLGEVFDIVTDYVANGSFESLRNNVRTYEKDNFAYMIRLQDASNSWKGPWLYTDEKGYNFLSKSRLFKDDILMSNVGTVGRFFQVPELDRPMTLAPNSVLIRSTSSNNQFLYFMMLTANIQDQITMRKTPGVQDKINKTDFKKVIATLPALSEQEAIGSFFQDLDKAIAKQEEKVNQLKESKQTLLRKMFI</sequence>
<dbReference type="AlphaFoldDB" id="A0AAW4C7D9"/>
<keyword evidence="6" id="KW-0540">Nuclease</keyword>
<dbReference type="Gene3D" id="3.90.220.20">
    <property type="entry name" value="DNA methylase specificity domains"/>
    <property type="match status" value="1"/>
</dbReference>
<proteinExistence type="inferred from homology"/>
<protein>
    <submittedName>
        <fullName evidence="6">Restriction endonuclease subunit S</fullName>
    </submittedName>
</protein>
<evidence type="ECO:0000256" key="3">
    <source>
        <dbReference type="ARBA" id="ARBA00023125"/>
    </source>
</evidence>
<comment type="caution">
    <text evidence="6">The sequence shown here is derived from an EMBL/GenBank/DDBJ whole genome shotgun (WGS) entry which is preliminary data.</text>
</comment>
<evidence type="ECO:0000313" key="7">
    <source>
        <dbReference type="Proteomes" id="UP000743672"/>
    </source>
</evidence>
<dbReference type="GO" id="GO:0004519">
    <property type="term" value="F:endonuclease activity"/>
    <property type="evidence" value="ECO:0007669"/>
    <property type="project" value="UniProtKB-KW"/>
</dbReference>
<evidence type="ECO:0000256" key="4">
    <source>
        <dbReference type="SAM" id="Coils"/>
    </source>
</evidence>
<dbReference type="SUPFAM" id="SSF116734">
    <property type="entry name" value="DNA methylase specificity domain"/>
    <property type="match status" value="2"/>
</dbReference>
<keyword evidence="2" id="KW-0680">Restriction system</keyword>
<evidence type="ECO:0000313" key="6">
    <source>
        <dbReference type="EMBL" id="MBF9673854.1"/>
    </source>
</evidence>
<keyword evidence="6" id="KW-0378">Hydrolase</keyword>
<dbReference type="InterPro" id="IPR000055">
    <property type="entry name" value="Restrct_endonuc_typeI_TRD"/>
</dbReference>
<keyword evidence="4" id="KW-0175">Coiled coil</keyword>
<dbReference type="Gene3D" id="1.10.287.1120">
    <property type="entry name" value="Bipartite methylase S protein"/>
    <property type="match status" value="2"/>
</dbReference>
<accession>A0AAW4C7D9</accession>
<feature type="domain" description="Type I restriction modification DNA specificity" evidence="5">
    <location>
        <begin position="66"/>
        <end position="250"/>
    </location>
</feature>
<comment type="similarity">
    <text evidence="1">Belongs to the type-I restriction system S methylase family.</text>
</comment>
<dbReference type="GO" id="GO:0003677">
    <property type="term" value="F:DNA binding"/>
    <property type="evidence" value="ECO:0007669"/>
    <property type="project" value="UniProtKB-KW"/>
</dbReference>
<dbReference type="GO" id="GO:0009307">
    <property type="term" value="P:DNA restriction-modification system"/>
    <property type="evidence" value="ECO:0007669"/>
    <property type="project" value="UniProtKB-KW"/>
</dbReference>
<evidence type="ECO:0000256" key="1">
    <source>
        <dbReference type="ARBA" id="ARBA00010923"/>
    </source>
</evidence>
<dbReference type="EMBL" id="JACSZI010000030">
    <property type="protein sequence ID" value="MBF9673854.1"/>
    <property type="molecule type" value="Genomic_DNA"/>
</dbReference>
<keyword evidence="6" id="KW-0255">Endonuclease</keyword>
<dbReference type="PANTHER" id="PTHR30408:SF12">
    <property type="entry name" value="TYPE I RESTRICTION ENZYME MJAVIII SPECIFICITY SUBUNIT"/>
    <property type="match status" value="1"/>
</dbReference>
<evidence type="ECO:0000256" key="2">
    <source>
        <dbReference type="ARBA" id="ARBA00022747"/>
    </source>
</evidence>
<reference evidence="6" key="1">
    <citation type="journal article" date="2020" name="J. Clin. Microbiol.">
        <title>Streptococcus pseudopneumoniae: Use of whole genome sequences to validate methods used for identification.</title>
        <authorList>
            <person name="Jensen C.S."/>
            <person name="Iversen K.H."/>
            <person name="Dargis R."/>
            <person name="Shewmaker P."/>
            <person name="Rasmussen S."/>
            <person name="Christensen J.J."/>
            <person name="Nielsen X.C."/>
        </authorList>
    </citation>
    <scope>NUCLEOTIDE SEQUENCE</scope>
    <source>
        <strain evidence="6">256-03</strain>
    </source>
</reference>
<name>A0AAW4C7D9_9STRE</name>
<dbReference type="Proteomes" id="UP000743672">
    <property type="component" value="Unassembled WGS sequence"/>
</dbReference>
<organism evidence="6 7">
    <name type="scientific">Streptococcus pseudopneumoniae</name>
    <dbReference type="NCBI Taxonomy" id="257758"/>
    <lineage>
        <taxon>Bacteria</taxon>
        <taxon>Bacillati</taxon>
        <taxon>Bacillota</taxon>
        <taxon>Bacilli</taxon>
        <taxon>Lactobacillales</taxon>
        <taxon>Streptococcaceae</taxon>
        <taxon>Streptococcus</taxon>
    </lineage>
</organism>
<gene>
    <name evidence="6" type="ORF">IAI20_07090</name>
</gene>
<dbReference type="PANTHER" id="PTHR30408">
    <property type="entry name" value="TYPE-1 RESTRICTION ENZYME ECOKI SPECIFICITY PROTEIN"/>
    <property type="match status" value="1"/>
</dbReference>
<dbReference type="InterPro" id="IPR044946">
    <property type="entry name" value="Restrct_endonuc_typeI_TRD_sf"/>
</dbReference>
<keyword evidence="3" id="KW-0238">DNA-binding</keyword>
<dbReference type="Pfam" id="PF01420">
    <property type="entry name" value="Methylase_S"/>
    <property type="match status" value="1"/>
</dbReference>
<dbReference type="InterPro" id="IPR052021">
    <property type="entry name" value="Type-I_RS_S_subunit"/>
</dbReference>
<evidence type="ECO:0000259" key="5">
    <source>
        <dbReference type="Pfam" id="PF01420"/>
    </source>
</evidence>